<dbReference type="GO" id="GO:0003677">
    <property type="term" value="F:DNA binding"/>
    <property type="evidence" value="ECO:0007669"/>
    <property type="project" value="UniProtKB-KW"/>
</dbReference>
<dbReference type="Proteomes" id="UP000192775">
    <property type="component" value="Plasmid unnamed1"/>
</dbReference>
<keyword evidence="3" id="KW-0238">DNA-binding</keyword>
<dbReference type="GO" id="GO:0003700">
    <property type="term" value="F:DNA-binding transcription factor activity"/>
    <property type="evidence" value="ECO:0007669"/>
    <property type="project" value="TreeGrafter"/>
</dbReference>
<evidence type="ECO:0000256" key="6">
    <source>
        <dbReference type="ARBA" id="ARBA00070406"/>
    </source>
</evidence>
<dbReference type="SUPFAM" id="SSF46785">
    <property type="entry name" value="Winged helix' DNA-binding domain"/>
    <property type="match status" value="1"/>
</dbReference>
<protein>
    <recommendedName>
        <fullName evidence="6">Glycerol operon regulatory protein</fullName>
    </recommendedName>
</protein>
<dbReference type="PANTHER" id="PTHR30136">
    <property type="entry name" value="HELIX-TURN-HELIX TRANSCRIPTIONAL REGULATOR, ICLR FAMILY"/>
    <property type="match status" value="1"/>
</dbReference>
<dbReference type="PROSITE" id="PS51078">
    <property type="entry name" value="ICLR_ED"/>
    <property type="match status" value="1"/>
</dbReference>
<dbReference type="PANTHER" id="PTHR30136:SF24">
    <property type="entry name" value="HTH-TYPE TRANSCRIPTIONAL REPRESSOR ALLR"/>
    <property type="match status" value="1"/>
</dbReference>
<geneLocation type="plasmid" evidence="7">
    <name>unnamed1</name>
</geneLocation>
<gene>
    <name evidence="7" type="ORF">B5808_20175</name>
</gene>
<dbReference type="CDD" id="cd00090">
    <property type="entry name" value="HTH_ARSR"/>
    <property type="match status" value="1"/>
</dbReference>
<keyword evidence="1" id="KW-0319">Glycerol metabolism</keyword>
<proteinExistence type="predicted"/>
<dbReference type="SMART" id="SM00346">
    <property type="entry name" value="HTH_ICLR"/>
    <property type="match status" value="1"/>
</dbReference>
<dbReference type="InterPro" id="IPR011991">
    <property type="entry name" value="ArsR-like_HTH"/>
</dbReference>
<evidence type="ECO:0000313" key="7">
    <source>
        <dbReference type="EMBL" id="ARJ07692.1"/>
    </source>
</evidence>
<dbReference type="Pfam" id="PF01614">
    <property type="entry name" value="IclR_C"/>
    <property type="match status" value="1"/>
</dbReference>
<dbReference type="InterPro" id="IPR036390">
    <property type="entry name" value="WH_DNA-bd_sf"/>
</dbReference>
<evidence type="ECO:0000256" key="5">
    <source>
        <dbReference type="ARBA" id="ARBA00058938"/>
    </source>
</evidence>
<keyword evidence="8" id="KW-1185">Reference proteome</keyword>
<dbReference type="Gene3D" id="1.10.10.10">
    <property type="entry name" value="Winged helix-like DNA-binding domain superfamily/Winged helix DNA-binding domain"/>
    <property type="match status" value="1"/>
</dbReference>
<evidence type="ECO:0000256" key="3">
    <source>
        <dbReference type="ARBA" id="ARBA00023125"/>
    </source>
</evidence>
<keyword evidence="4" id="KW-0804">Transcription</keyword>
<evidence type="ECO:0000313" key="8">
    <source>
        <dbReference type="Proteomes" id="UP000192775"/>
    </source>
</evidence>
<dbReference type="InterPro" id="IPR014757">
    <property type="entry name" value="Tscrpt_reg_IclR_C"/>
</dbReference>
<name>A0A1X9LTF8_9MICO</name>
<dbReference type="Gene3D" id="3.30.450.40">
    <property type="match status" value="1"/>
</dbReference>
<dbReference type="RefSeq" id="WP_085021827.1">
    <property type="nucleotide sequence ID" value="NZ_BMHD01000003.1"/>
</dbReference>
<sequence length="253" mass="27677">MVTMIQSVQRAAQILRHVADHPRIQATEIAQHVGLSGPTAHHLLSTLVQEGLLRKDSRRSYELGPAAEHIADSTLRQMRPSAELREALNELAAETGESCYLTQWRGDQIRVVAVVEGAHAVRVSGLVVGYAANIHARVGARVMLAFADAELREWALAGYDYVAVTPHTLRSRRELDDELERIRATSIALDREQLQIGVYSASAPVRTEAGVVAALSLTAPVERFAAHEDQYLAMLRRCAELPIRSTGAPGVPE</sequence>
<keyword evidence="7" id="KW-0614">Plasmid</keyword>
<dbReference type="GO" id="GO:0045892">
    <property type="term" value="P:negative regulation of DNA-templated transcription"/>
    <property type="evidence" value="ECO:0007669"/>
    <property type="project" value="TreeGrafter"/>
</dbReference>
<dbReference type="InterPro" id="IPR050707">
    <property type="entry name" value="HTH_MetabolicPath_Reg"/>
</dbReference>
<comment type="function">
    <text evidence="5">May be an activator protein for the gylABX operon.</text>
</comment>
<dbReference type="InterPro" id="IPR036388">
    <property type="entry name" value="WH-like_DNA-bd_sf"/>
</dbReference>
<dbReference type="InterPro" id="IPR005471">
    <property type="entry name" value="Tscrpt_reg_IclR_N"/>
</dbReference>
<evidence type="ECO:0000256" key="1">
    <source>
        <dbReference type="ARBA" id="ARBA00022798"/>
    </source>
</evidence>
<organism evidence="7 8">
    <name type="scientific">Cnuibacter physcomitrellae</name>
    <dbReference type="NCBI Taxonomy" id="1619308"/>
    <lineage>
        <taxon>Bacteria</taxon>
        <taxon>Bacillati</taxon>
        <taxon>Actinomycetota</taxon>
        <taxon>Actinomycetes</taxon>
        <taxon>Micrococcales</taxon>
        <taxon>Microbacteriaceae</taxon>
        <taxon>Cnuibacter</taxon>
    </lineage>
</organism>
<dbReference type="KEGG" id="cphy:B5808_20175"/>
<dbReference type="GO" id="GO:0006071">
    <property type="term" value="P:glycerol metabolic process"/>
    <property type="evidence" value="ECO:0007669"/>
    <property type="project" value="UniProtKB-KW"/>
</dbReference>
<keyword evidence="2" id="KW-0805">Transcription regulation</keyword>
<dbReference type="PROSITE" id="PS51077">
    <property type="entry name" value="HTH_ICLR"/>
    <property type="match status" value="1"/>
</dbReference>
<accession>A0A1X9LTF8</accession>
<dbReference type="Pfam" id="PF09339">
    <property type="entry name" value="HTH_IclR"/>
    <property type="match status" value="1"/>
</dbReference>
<reference evidence="7 8" key="1">
    <citation type="submission" date="2017-04" db="EMBL/GenBank/DDBJ databases">
        <authorList>
            <person name="Afonso C.L."/>
            <person name="Miller P.J."/>
            <person name="Scott M.A."/>
            <person name="Spackman E."/>
            <person name="Goraichik I."/>
            <person name="Dimitrov K.M."/>
            <person name="Suarez D.L."/>
            <person name="Swayne D.E."/>
        </authorList>
    </citation>
    <scope>NUCLEOTIDE SEQUENCE [LARGE SCALE GENOMIC DNA]</scope>
    <source>
        <strain evidence="8">XA(T)</strain>
        <plasmid evidence="8">Plasmid unnamed1</plasmid>
    </source>
</reference>
<dbReference type="AlphaFoldDB" id="A0A1X9LTF8"/>
<dbReference type="SUPFAM" id="SSF55781">
    <property type="entry name" value="GAF domain-like"/>
    <property type="match status" value="1"/>
</dbReference>
<dbReference type="InterPro" id="IPR029016">
    <property type="entry name" value="GAF-like_dom_sf"/>
</dbReference>
<dbReference type="EMBL" id="CP020716">
    <property type="protein sequence ID" value="ARJ07692.1"/>
    <property type="molecule type" value="Genomic_DNA"/>
</dbReference>
<dbReference type="FunFam" id="1.10.10.10:FF:000056">
    <property type="entry name" value="IclR family transcriptional regulator"/>
    <property type="match status" value="1"/>
</dbReference>
<evidence type="ECO:0000256" key="2">
    <source>
        <dbReference type="ARBA" id="ARBA00023015"/>
    </source>
</evidence>
<evidence type="ECO:0000256" key="4">
    <source>
        <dbReference type="ARBA" id="ARBA00023163"/>
    </source>
</evidence>